<dbReference type="EMBL" id="LT598484">
    <property type="protein sequence ID" value="SCV00231.1"/>
    <property type="molecule type" value="Genomic_DNA"/>
</dbReference>
<feature type="compositionally biased region" description="Polar residues" evidence="1">
    <location>
        <begin position="547"/>
        <end position="557"/>
    </location>
</feature>
<feature type="region of interest" description="Disordered" evidence="1">
    <location>
        <begin position="520"/>
        <end position="557"/>
    </location>
</feature>
<keyword evidence="3" id="KW-1185">Reference proteome</keyword>
<dbReference type="Proteomes" id="UP000191144">
    <property type="component" value="Chromosome G"/>
</dbReference>
<feature type="compositionally biased region" description="Polar residues" evidence="1">
    <location>
        <begin position="624"/>
        <end position="634"/>
    </location>
</feature>
<dbReference type="OrthoDB" id="303107at2759"/>
<protein>
    <submittedName>
        <fullName evidence="2">LAME_0G08416g1_1</fullName>
    </submittedName>
</protein>
<proteinExistence type="predicted"/>
<accession>A0A1G4K8D0</accession>
<dbReference type="AlphaFoldDB" id="A0A1G4K8D0"/>
<feature type="compositionally biased region" description="Basic and acidic residues" evidence="1">
    <location>
        <begin position="586"/>
        <end position="610"/>
    </location>
</feature>
<evidence type="ECO:0000313" key="3">
    <source>
        <dbReference type="Proteomes" id="UP000191144"/>
    </source>
</evidence>
<gene>
    <name evidence="2" type="ORF">LAME_0G08416G</name>
</gene>
<evidence type="ECO:0000256" key="1">
    <source>
        <dbReference type="SAM" id="MobiDB-lite"/>
    </source>
</evidence>
<reference evidence="3" key="1">
    <citation type="submission" date="2016-03" db="EMBL/GenBank/DDBJ databases">
        <authorList>
            <person name="Devillers Hugo."/>
        </authorList>
    </citation>
    <scope>NUCLEOTIDE SEQUENCE [LARGE SCALE GENOMIC DNA]</scope>
</reference>
<evidence type="ECO:0000313" key="2">
    <source>
        <dbReference type="EMBL" id="SCV00231.1"/>
    </source>
</evidence>
<organism evidence="2 3">
    <name type="scientific">Lachancea meyersii CBS 8951</name>
    <dbReference type="NCBI Taxonomy" id="1266667"/>
    <lineage>
        <taxon>Eukaryota</taxon>
        <taxon>Fungi</taxon>
        <taxon>Dikarya</taxon>
        <taxon>Ascomycota</taxon>
        <taxon>Saccharomycotina</taxon>
        <taxon>Saccharomycetes</taxon>
        <taxon>Saccharomycetales</taxon>
        <taxon>Saccharomycetaceae</taxon>
        <taxon>Lachancea</taxon>
    </lineage>
</organism>
<feature type="compositionally biased region" description="Low complexity" evidence="1">
    <location>
        <begin position="611"/>
        <end position="623"/>
    </location>
</feature>
<feature type="region of interest" description="Disordered" evidence="1">
    <location>
        <begin position="586"/>
        <end position="653"/>
    </location>
</feature>
<sequence>MKRELEIEPVVLEDYLSAEQLHQLSKLISGPAVDPDLVHNWHFQYVVGWLEIVCDTSYTADQGKAFFSGIAFDEKLLLQDLHAYYDDSLYTQIRSRILKTVTQNKTIQLKEWDVAVKYNLAQRDAVPWYSQDSDVRFADLSLQQQFEILYACIKFIERRNQGFRMYLGSHLPLFQFPECVLEDRISLLVLPGGKIIEKKMVATESAELRVPIKFKNCSVRYEDESSVEVVQLDFGPDIEDFLAHISLQFTVVAGTWEEYLEYLNQTTDAGLQDFLAQQLPVIVEVELNGRRLLANRERDRSMAELLVRRKRSSRLVAREEDTRRRDLEARWLEKLDERDQYLRTRQRAVAKVSKAIKDSMWPQLWEKFEQDVRVEKLRRRTTDTAEYDVQMAAVDAQVLENGERFQKRLIEIDAPVAGTLEATSLELPDKLVISQEELQELANHGVSVADYSPDSQDWVFQCPCNVVSGVNLNDNDAVKQHTLVCCDMCLRWQHLECQHDEWIALLGEARQRPLNKRDFATATLGGMERSQRRSARRAETESPASAQRPSTASNAPSSLPETFVCGWCMQSLEDELRGVFKRELSETRAEQRRIHEERERRKRAKEERKIQAAAATSAKSLSSQPKPSKTQAKPSNAPPTRSPAKPRKDVQAPVVLCTVVLPSQL</sequence>
<name>A0A1G4K8D0_9SACH</name>